<dbReference type="InterPro" id="IPR012295">
    <property type="entry name" value="TBP_dom_sf"/>
</dbReference>
<evidence type="ECO:0000256" key="1">
    <source>
        <dbReference type="ARBA" id="ARBA00000077"/>
    </source>
</evidence>
<evidence type="ECO:0000256" key="5">
    <source>
        <dbReference type="ARBA" id="ARBA00008378"/>
    </source>
</evidence>
<dbReference type="FunFam" id="3.30.420.10:FF:000047">
    <property type="entry name" value="Ribonuclease HIII"/>
    <property type="match status" value="1"/>
</dbReference>
<comment type="similarity">
    <text evidence="5 14">Belongs to the RNase HII family. RnhC subfamily.</text>
</comment>
<dbReference type="PROSITE" id="PS51975">
    <property type="entry name" value="RNASE_H_2"/>
    <property type="match status" value="1"/>
</dbReference>
<dbReference type="InterPro" id="IPR012337">
    <property type="entry name" value="RNaseH-like_sf"/>
</dbReference>
<evidence type="ECO:0000256" key="6">
    <source>
        <dbReference type="ARBA" id="ARBA00012180"/>
    </source>
</evidence>
<dbReference type="HAMAP" id="MF_00053">
    <property type="entry name" value="RNase_HIII"/>
    <property type="match status" value="1"/>
</dbReference>
<dbReference type="AlphaFoldDB" id="A0A0J6CWD4"/>
<dbReference type="PATRIC" id="fig|157733.3.peg.1392"/>
<evidence type="ECO:0000256" key="4">
    <source>
        <dbReference type="ARBA" id="ARBA00004496"/>
    </source>
</evidence>
<organism evidence="16 17">
    <name type="scientific">Guptibacillus hwajinpoensis</name>
    <dbReference type="NCBI Taxonomy" id="208199"/>
    <lineage>
        <taxon>Bacteria</taxon>
        <taxon>Bacillati</taxon>
        <taxon>Bacillota</taxon>
        <taxon>Bacilli</taxon>
        <taxon>Bacillales</taxon>
        <taxon>Guptibacillaceae</taxon>
        <taxon>Guptibacillus</taxon>
    </lineage>
</organism>
<dbReference type="PANTHER" id="PTHR10954">
    <property type="entry name" value="RIBONUCLEASE H2 SUBUNIT A"/>
    <property type="match status" value="1"/>
</dbReference>
<feature type="binding site" evidence="14 15">
    <location>
        <position position="103"/>
    </location>
    <ligand>
        <name>a divalent metal cation</name>
        <dbReference type="ChEBI" id="CHEBI:60240"/>
    </ligand>
</feature>
<evidence type="ECO:0000256" key="10">
    <source>
        <dbReference type="ARBA" id="ARBA00022723"/>
    </source>
</evidence>
<dbReference type="GO" id="GO:0003723">
    <property type="term" value="F:RNA binding"/>
    <property type="evidence" value="ECO:0007669"/>
    <property type="project" value="UniProtKB-UniRule"/>
</dbReference>
<evidence type="ECO:0000313" key="17">
    <source>
        <dbReference type="Proteomes" id="UP000035996"/>
    </source>
</evidence>
<dbReference type="RefSeq" id="WP_048312440.1">
    <property type="nucleotide sequence ID" value="NZ_CP119526.1"/>
</dbReference>
<name>A0A0J6CWD4_9BACL</name>
<evidence type="ECO:0000256" key="2">
    <source>
        <dbReference type="ARBA" id="ARBA00001946"/>
    </source>
</evidence>
<comment type="caution">
    <text evidence="16">The sequence shown here is derived from an EMBL/GenBank/DDBJ whole genome shotgun (WGS) entry which is preliminary data.</text>
</comment>
<keyword evidence="9 14" id="KW-0540">Nuclease</keyword>
<evidence type="ECO:0000313" key="16">
    <source>
        <dbReference type="EMBL" id="KMM37453.1"/>
    </source>
</evidence>
<evidence type="ECO:0000256" key="15">
    <source>
        <dbReference type="PROSITE-ProRule" id="PRU01319"/>
    </source>
</evidence>
<dbReference type="Pfam" id="PF01351">
    <property type="entry name" value="RNase_HII"/>
    <property type="match status" value="1"/>
</dbReference>
<reference evidence="16" key="1">
    <citation type="submission" date="2015-06" db="EMBL/GenBank/DDBJ databases">
        <authorList>
            <person name="Liu B."/>
            <person name="Wang J."/>
            <person name="Zhu Y."/>
            <person name="Liu G."/>
            <person name="Chen Q."/>
            <person name="Zheng C."/>
            <person name="Che J."/>
            <person name="Ge C."/>
            <person name="Shi H."/>
            <person name="Pan Z."/>
            <person name="Liu X."/>
        </authorList>
    </citation>
    <scope>NUCLEOTIDE SEQUENCE [LARGE SCALE GENOMIC DNA]</scope>
    <source>
        <strain evidence="16">DSM 16346</strain>
    </source>
</reference>
<dbReference type="PANTHER" id="PTHR10954:SF23">
    <property type="entry name" value="RIBONUCLEASE"/>
    <property type="match status" value="1"/>
</dbReference>
<evidence type="ECO:0000256" key="14">
    <source>
        <dbReference type="HAMAP-Rule" id="MF_00053"/>
    </source>
</evidence>
<comment type="cofactor">
    <cofactor evidence="14 15">
        <name>Mn(2+)</name>
        <dbReference type="ChEBI" id="CHEBI:29035"/>
    </cofactor>
    <cofactor evidence="14 15">
        <name>Mg(2+)</name>
        <dbReference type="ChEBI" id="CHEBI:18420"/>
    </cofactor>
    <text evidence="14 15">Manganese or magnesium. Binds 1 divalent metal ion per monomer in the absence of substrate. May bind a second metal ion after substrate binding.</text>
</comment>
<keyword evidence="17" id="KW-1185">Reference proteome</keyword>
<dbReference type="Pfam" id="PF11858">
    <property type="entry name" value="DUF3378"/>
    <property type="match status" value="1"/>
</dbReference>
<dbReference type="STRING" id="157733.AB986_16520"/>
<dbReference type="InterPro" id="IPR024568">
    <property type="entry name" value="RNase_HIII_N"/>
</dbReference>
<comment type="subcellular location">
    <subcellularLocation>
        <location evidence="4 14">Cytoplasm</location>
    </subcellularLocation>
</comment>
<dbReference type="InterPro" id="IPR004641">
    <property type="entry name" value="RNase_HIII"/>
</dbReference>
<dbReference type="GO" id="GO:0005737">
    <property type="term" value="C:cytoplasm"/>
    <property type="evidence" value="ECO:0007669"/>
    <property type="project" value="UniProtKB-SubCell"/>
</dbReference>
<dbReference type="Gene3D" id="3.30.310.10">
    <property type="entry name" value="TATA-Binding Protein"/>
    <property type="match status" value="1"/>
</dbReference>
<keyword evidence="13 14" id="KW-0460">Magnesium</keyword>
<evidence type="ECO:0000256" key="7">
    <source>
        <dbReference type="ARBA" id="ARBA00021407"/>
    </source>
</evidence>
<comment type="function">
    <text evidence="3 14">Endonuclease that specifically degrades the RNA of RNA-DNA hybrids.</text>
</comment>
<dbReference type="GO" id="GO:0032299">
    <property type="term" value="C:ribonuclease H2 complex"/>
    <property type="evidence" value="ECO:0007669"/>
    <property type="project" value="TreeGrafter"/>
</dbReference>
<evidence type="ECO:0000256" key="11">
    <source>
        <dbReference type="ARBA" id="ARBA00022759"/>
    </source>
</evidence>
<evidence type="ECO:0000256" key="3">
    <source>
        <dbReference type="ARBA" id="ARBA00004065"/>
    </source>
</evidence>
<dbReference type="InterPro" id="IPR001352">
    <property type="entry name" value="RNase_HII/HIII"/>
</dbReference>
<dbReference type="EC" id="3.1.26.4" evidence="6 14"/>
<comment type="cofactor">
    <cofactor evidence="2">
        <name>Mg(2+)</name>
        <dbReference type="ChEBI" id="CHEBI:18420"/>
    </cofactor>
</comment>
<dbReference type="Proteomes" id="UP000035996">
    <property type="component" value="Unassembled WGS sequence"/>
</dbReference>
<dbReference type="InterPro" id="IPR024567">
    <property type="entry name" value="RNase_HII/HIII_dom"/>
</dbReference>
<dbReference type="SUPFAM" id="SSF53098">
    <property type="entry name" value="Ribonuclease H-like"/>
    <property type="match status" value="1"/>
</dbReference>
<dbReference type="GO" id="GO:0006298">
    <property type="term" value="P:mismatch repair"/>
    <property type="evidence" value="ECO:0007669"/>
    <property type="project" value="TreeGrafter"/>
</dbReference>
<dbReference type="CDD" id="cd06590">
    <property type="entry name" value="RNase_HII_bacteria_HIII_like"/>
    <property type="match status" value="1"/>
</dbReference>
<dbReference type="InterPro" id="IPR036397">
    <property type="entry name" value="RNaseH_sf"/>
</dbReference>
<dbReference type="EMBL" id="LELK01000004">
    <property type="protein sequence ID" value="KMM37453.1"/>
    <property type="molecule type" value="Genomic_DNA"/>
</dbReference>
<dbReference type="PIRSF" id="PIRSF037748">
    <property type="entry name" value="RnhC"/>
    <property type="match status" value="1"/>
</dbReference>
<dbReference type="GeneID" id="301326500"/>
<accession>A0A0J6CWD4</accession>
<gene>
    <name evidence="14" type="primary">rnhC</name>
    <name evidence="16" type="ORF">AB986_16520</name>
</gene>
<evidence type="ECO:0000256" key="12">
    <source>
        <dbReference type="ARBA" id="ARBA00022801"/>
    </source>
</evidence>
<evidence type="ECO:0000256" key="13">
    <source>
        <dbReference type="ARBA" id="ARBA00022842"/>
    </source>
</evidence>
<comment type="catalytic activity">
    <reaction evidence="1 14 15">
        <text>Endonucleolytic cleavage to 5'-phosphomonoester.</text>
        <dbReference type="EC" id="3.1.26.4"/>
    </reaction>
</comment>
<dbReference type="NCBIfam" id="TIGR00716">
    <property type="entry name" value="rnhC"/>
    <property type="match status" value="1"/>
</dbReference>
<dbReference type="CDD" id="cd14796">
    <property type="entry name" value="RNAse_HIII_N"/>
    <property type="match status" value="1"/>
</dbReference>
<keyword evidence="11 14" id="KW-0255">Endonuclease</keyword>
<evidence type="ECO:0000256" key="8">
    <source>
        <dbReference type="ARBA" id="ARBA00022490"/>
    </source>
</evidence>
<proteinExistence type="inferred from homology"/>
<keyword evidence="10 14" id="KW-0479">Metal-binding</keyword>
<dbReference type="GO" id="GO:0043137">
    <property type="term" value="P:DNA replication, removal of RNA primer"/>
    <property type="evidence" value="ECO:0007669"/>
    <property type="project" value="TreeGrafter"/>
</dbReference>
<protein>
    <recommendedName>
        <fullName evidence="7 14">Ribonuclease HIII</fullName>
        <shortName evidence="14">RNase HIII</shortName>
        <ecNumber evidence="6 14">3.1.26.4</ecNumber>
    </recommendedName>
</protein>
<keyword evidence="8 14" id="KW-0963">Cytoplasm</keyword>
<dbReference type="OrthoDB" id="9777935at2"/>
<keyword evidence="12 14" id="KW-0378">Hydrolase</keyword>
<feature type="binding site" evidence="14 15">
    <location>
        <position position="104"/>
    </location>
    <ligand>
        <name>a divalent metal cation</name>
        <dbReference type="ChEBI" id="CHEBI:60240"/>
    </ligand>
</feature>
<evidence type="ECO:0000256" key="9">
    <source>
        <dbReference type="ARBA" id="ARBA00022722"/>
    </source>
</evidence>
<dbReference type="GO" id="GO:0000287">
    <property type="term" value="F:magnesium ion binding"/>
    <property type="evidence" value="ECO:0007669"/>
    <property type="project" value="UniProtKB-UniRule"/>
</dbReference>
<feature type="binding site" evidence="14 15">
    <location>
        <position position="206"/>
    </location>
    <ligand>
        <name>a divalent metal cation</name>
        <dbReference type="ChEBI" id="CHEBI:60240"/>
    </ligand>
</feature>
<sequence>MSQVVLTVSPSIMNEIKKKYNSLLSDKQPPGSIFVAKTPSCTITGYRSGKVMFQGTAAEAEAKPWQSSSKPSTSSKSSAKKKVGDHQFAPPAHISTLSAIGSDEVGTGDFFGPITVAAAFVDQKQIPLLKELGVRDSKGMKDPEIIEIARNLIKTIPYSLLVLPNQKYNAMQKKGMNQGKMKALLHNQAIQNVQRKIPSYDAILIDQFAKPEIYFNYLKGQSTIVKENVYFATKAEEIHLAVAAASIIARYSFVMEIDKLGKENNVKLPKGAGAAVDLAAAKLIQKHGEDVLNQLAKTHFANSLKAKKIAEKSNRN</sequence>
<dbReference type="Gene3D" id="3.30.420.10">
    <property type="entry name" value="Ribonuclease H-like superfamily/Ribonuclease H"/>
    <property type="match status" value="1"/>
</dbReference>
<dbReference type="GO" id="GO:0004523">
    <property type="term" value="F:RNA-DNA hybrid ribonuclease activity"/>
    <property type="evidence" value="ECO:0007669"/>
    <property type="project" value="UniProtKB-UniRule"/>
</dbReference>